<gene>
    <name evidence="2" type="ORF">EDC39_104158</name>
</gene>
<dbReference type="SUPFAM" id="SSF46785">
    <property type="entry name" value="Winged helix' DNA-binding domain"/>
    <property type="match status" value="1"/>
</dbReference>
<dbReference type="InterPro" id="IPR036390">
    <property type="entry name" value="WH_DNA-bd_sf"/>
</dbReference>
<feature type="transmembrane region" description="Helical" evidence="1">
    <location>
        <begin position="6"/>
        <end position="28"/>
    </location>
</feature>
<accession>A0A5D3WLM0</accession>
<dbReference type="AlphaFoldDB" id="A0A5D3WLM0"/>
<organism evidence="2 3">
    <name type="scientific">Geothermobacter ehrlichii</name>
    <dbReference type="NCBI Taxonomy" id="213224"/>
    <lineage>
        <taxon>Bacteria</taxon>
        <taxon>Pseudomonadati</taxon>
        <taxon>Thermodesulfobacteriota</taxon>
        <taxon>Desulfuromonadia</taxon>
        <taxon>Desulfuromonadales</taxon>
        <taxon>Geothermobacteraceae</taxon>
        <taxon>Geothermobacter</taxon>
    </lineage>
</organism>
<dbReference type="Proteomes" id="UP000324159">
    <property type="component" value="Unassembled WGS sequence"/>
</dbReference>
<comment type="caution">
    <text evidence="2">The sequence shown here is derived from an EMBL/GenBank/DDBJ whole genome shotgun (WGS) entry which is preliminary data.</text>
</comment>
<keyword evidence="3" id="KW-1185">Reference proteome</keyword>
<dbReference type="EMBL" id="VNIB01000004">
    <property type="protein sequence ID" value="TYO99034.1"/>
    <property type="molecule type" value="Genomic_DNA"/>
</dbReference>
<evidence type="ECO:0000256" key="1">
    <source>
        <dbReference type="SAM" id="Phobius"/>
    </source>
</evidence>
<keyword evidence="1" id="KW-0472">Membrane</keyword>
<evidence type="ECO:0000313" key="2">
    <source>
        <dbReference type="EMBL" id="TYO99034.1"/>
    </source>
</evidence>
<keyword evidence="1" id="KW-0812">Transmembrane</keyword>
<proteinExistence type="predicted"/>
<dbReference type="OrthoDB" id="9840326at2"/>
<reference evidence="2 3" key="1">
    <citation type="submission" date="2019-07" db="EMBL/GenBank/DDBJ databases">
        <title>Genomic Encyclopedia of Type Strains, Phase IV (KMG-IV): sequencing the most valuable type-strain genomes for metagenomic binning, comparative biology and taxonomic classification.</title>
        <authorList>
            <person name="Goeker M."/>
        </authorList>
    </citation>
    <scope>NUCLEOTIDE SEQUENCE [LARGE SCALE GENOMIC DNA]</scope>
    <source>
        <strain evidence="2 3">SS015</strain>
    </source>
</reference>
<name>A0A5D3WLM0_9BACT</name>
<protein>
    <submittedName>
        <fullName evidence="2">Uncharacterized protein</fullName>
    </submittedName>
</protein>
<keyword evidence="1" id="KW-1133">Transmembrane helix</keyword>
<evidence type="ECO:0000313" key="3">
    <source>
        <dbReference type="Proteomes" id="UP000324159"/>
    </source>
</evidence>
<sequence>MPLFDLPMSILFLLFLWLFILIGFYPAWKRAAAKFRRLREARGKRQKGGPGVAAMPAEDSAARPSRQLDDFEIIILRRLAQGDGKGLSRRRLIAELHLEPPVVSQALRTLQMRELVVEVRVLPFGTHFMLSRKGHEFAVAQGFIPSILEV</sequence>
<dbReference type="RefSeq" id="WP_148895501.1">
    <property type="nucleotide sequence ID" value="NZ_VNIB01000004.1"/>
</dbReference>